<dbReference type="RefSeq" id="WP_354617127.1">
    <property type="nucleotide sequence ID" value="NZ_JBEWYP010000001.1"/>
</dbReference>
<proteinExistence type="predicted"/>
<protein>
    <recommendedName>
        <fullName evidence="3">Hemerythrin-like domain-containing protein</fullName>
    </recommendedName>
</protein>
<dbReference type="EMBL" id="JBEWYP010000001">
    <property type="protein sequence ID" value="MET7028266.1"/>
    <property type="molecule type" value="Genomic_DNA"/>
</dbReference>
<evidence type="ECO:0000313" key="2">
    <source>
        <dbReference type="Proteomes" id="UP001549773"/>
    </source>
</evidence>
<reference evidence="1 2" key="1">
    <citation type="submission" date="2024-07" db="EMBL/GenBank/DDBJ databases">
        <title>The genome sequence of type strain Sediminicola luteus GDMCC 1.2596T.</title>
        <authorList>
            <person name="Liu Y."/>
        </authorList>
    </citation>
    <scope>NUCLEOTIDE SEQUENCE [LARGE SCALE GENOMIC DNA]</scope>
    <source>
        <strain evidence="1 2">GDMCC 1.2596</strain>
    </source>
</reference>
<name>A0ABV2TSM7_9FLAO</name>
<evidence type="ECO:0000313" key="1">
    <source>
        <dbReference type="EMBL" id="MET7028266.1"/>
    </source>
</evidence>
<keyword evidence="2" id="KW-1185">Reference proteome</keyword>
<gene>
    <name evidence="1" type="ORF">ABXZ32_02615</name>
</gene>
<evidence type="ECO:0008006" key="3">
    <source>
        <dbReference type="Google" id="ProtNLM"/>
    </source>
</evidence>
<comment type="caution">
    <text evidence="1">The sequence shown here is derived from an EMBL/GenBank/DDBJ whole genome shotgun (WGS) entry which is preliminary data.</text>
</comment>
<accession>A0ABV2TSM7</accession>
<sequence length="134" mass="15688">MDELTKNRTSGPLLGIGLDQLHRESQEWIDSVEFWKDELHFLDGILRKKINDSTDQMFTDLLGNMGKVHHHLFTYLIKDIYAHEKLLARLVKGEKGIADADYRNGHKELKGKMDLFAKDFKEFKKMVFGYAKKF</sequence>
<organism evidence="1 2">
    <name type="scientific">Sediminicola luteus</name>
    <dbReference type="NCBI Taxonomy" id="319238"/>
    <lineage>
        <taxon>Bacteria</taxon>
        <taxon>Pseudomonadati</taxon>
        <taxon>Bacteroidota</taxon>
        <taxon>Flavobacteriia</taxon>
        <taxon>Flavobacteriales</taxon>
        <taxon>Flavobacteriaceae</taxon>
        <taxon>Sediminicola</taxon>
    </lineage>
</organism>
<dbReference type="Proteomes" id="UP001549773">
    <property type="component" value="Unassembled WGS sequence"/>
</dbReference>